<dbReference type="SUPFAM" id="SSF57701">
    <property type="entry name" value="Zn2/Cys6 DNA-binding domain"/>
    <property type="match status" value="2"/>
</dbReference>
<dbReference type="Pfam" id="PF04082">
    <property type="entry name" value="Fungal_trans"/>
    <property type="match status" value="1"/>
</dbReference>
<dbReference type="AlphaFoldDB" id="A0A6A6SY39"/>
<dbReference type="Gene3D" id="4.10.240.10">
    <property type="entry name" value="Zn(2)-C6 fungal-type DNA-binding domain"/>
    <property type="match status" value="2"/>
</dbReference>
<sequence>MHSREINTCTRCRESKRKCDKSKPACSRCVRAGVSCSLEASSLDSSNSTDGEGVDSVPFIFSTAPHSAETSSLDSYSPLPAYETAPSGTFGLHLRPDSGLITRKRNRARLSCTRCHRLKVKCDRREPYCNRCALSGFAKTCIYTHRAHKITETPEPEKPQVPEGEIPEEFVTGWFMRQRVSRHWGALLNKVESLTRINCPELAHAYRESLKGDYSSDLALPPNYGIGSPESVKYASLSVIWDLLRESRSSCQTYLDHYILFYQPVYPVLSTDTFQKQVDDYWSQPEKMNISWLALYLSVLGLGAFARHRDMDIASPFLLASEACLAKTPYQLHPTLTNIQTLTLMVVAKHVANATCWAFDSSWSLMGIVVRLAVMACLHRSGEPAYYGEEFQVELEARRRIWTTIVYLDMQLSLITGQPSLLPADTLLLSGDNVGFHETIRSPEDAWRSLLPESFPIIYHFLNRINLGPEDITYDEVIQYDFEIRSIMARIGTMKECNPTRFSLEIFFRRLLLCLHRFHALQEDAALMYPISYWSSLECSLAILAHQREVAFKKQQMETVEVMGRPYLLDFLAAAVTASIHLLRTDAPLAPANDGTIPPRQTIMTSLISCVEIFLKDAMESLCYRTGCGLLVRILKMVPEASEEVFNMEQLYAAVAVLE</sequence>
<dbReference type="GO" id="GO:0005634">
    <property type="term" value="C:nucleus"/>
    <property type="evidence" value="ECO:0007669"/>
    <property type="project" value="UniProtKB-SubCell"/>
</dbReference>
<gene>
    <name evidence="5" type="ORF">K491DRAFT_604523</name>
</gene>
<evidence type="ECO:0000256" key="1">
    <source>
        <dbReference type="ARBA" id="ARBA00004123"/>
    </source>
</evidence>
<protein>
    <recommendedName>
        <fullName evidence="4">Zn(2)-C6 fungal-type domain-containing protein</fullName>
    </recommendedName>
</protein>
<dbReference type="InterPro" id="IPR007219">
    <property type="entry name" value="XnlR_reg_dom"/>
</dbReference>
<evidence type="ECO:0000259" key="4">
    <source>
        <dbReference type="PROSITE" id="PS50048"/>
    </source>
</evidence>
<keyword evidence="3" id="KW-0539">Nucleus</keyword>
<evidence type="ECO:0000256" key="3">
    <source>
        <dbReference type="ARBA" id="ARBA00023242"/>
    </source>
</evidence>
<dbReference type="SMART" id="SM00906">
    <property type="entry name" value="Fungal_trans"/>
    <property type="match status" value="1"/>
</dbReference>
<dbReference type="SMART" id="SM00066">
    <property type="entry name" value="GAL4"/>
    <property type="match status" value="2"/>
</dbReference>
<dbReference type="OrthoDB" id="4337792at2759"/>
<dbReference type="Proteomes" id="UP000799324">
    <property type="component" value="Unassembled WGS sequence"/>
</dbReference>
<keyword evidence="6" id="KW-1185">Reference proteome</keyword>
<evidence type="ECO:0000313" key="6">
    <source>
        <dbReference type="Proteomes" id="UP000799324"/>
    </source>
</evidence>
<dbReference type="CDD" id="cd12148">
    <property type="entry name" value="fungal_TF_MHR"/>
    <property type="match status" value="1"/>
</dbReference>
<dbReference type="InterPro" id="IPR050613">
    <property type="entry name" value="Sec_Metabolite_Reg"/>
</dbReference>
<dbReference type="GO" id="GO:0000981">
    <property type="term" value="F:DNA-binding transcription factor activity, RNA polymerase II-specific"/>
    <property type="evidence" value="ECO:0007669"/>
    <property type="project" value="InterPro"/>
</dbReference>
<accession>A0A6A6SY39</accession>
<dbReference type="InterPro" id="IPR001138">
    <property type="entry name" value="Zn2Cys6_DnaBD"/>
</dbReference>
<dbReference type="PANTHER" id="PTHR31001:SF40">
    <property type="entry name" value="ZN(II)2CYS6 TRANSCRIPTION FACTOR (EUROFUNG)"/>
    <property type="match status" value="1"/>
</dbReference>
<keyword evidence="2" id="KW-0479">Metal-binding</keyword>
<feature type="domain" description="Zn(2)-C6 fungal-type" evidence="4">
    <location>
        <begin position="8"/>
        <end position="38"/>
    </location>
</feature>
<comment type="subcellular location">
    <subcellularLocation>
        <location evidence="1">Nucleus</location>
    </subcellularLocation>
</comment>
<dbReference type="GO" id="GO:0006351">
    <property type="term" value="P:DNA-templated transcription"/>
    <property type="evidence" value="ECO:0007669"/>
    <property type="project" value="InterPro"/>
</dbReference>
<dbReference type="PROSITE" id="PS50048">
    <property type="entry name" value="ZN2_CY6_FUNGAL_2"/>
    <property type="match status" value="2"/>
</dbReference>
<reference evidence="5" key="1">
    <citation type="journal article" date="2020" name="Stud. Mycol.">
        <title>101 Dothideomycetes genomes: a test case for predicting lifestyles and emergence of pathogens.</title>
        <authorList>
            <person name="Haridas S."/>
            <person name="Albert R."/>
            <person name="Binder M."/>
            <person name="Bloem J."/>
            <person name="Labutti K."/>
            <person name="Salamov A."/>
            <person name="Andreopoulos B."/>
            <person name="Baker S."/>
            <person name="Barry K."/>
            <person name="Bills G."/>
            <person name="Bluhm B."/>
            <person name="Cannon C."/>
            <person name="Castanera R."/>
            <person name="Culley D."/>
            <person name="Daum C."/>
            <person name="Ezra D."/>
            <person name="Gonzalez J."/>
            <person name="Henrissat B."/>
            <person name="Kuo A."/>
            <person name="Liang C."/>
            <person name="Lipzen A."/>
            <person name="Lutzoni F."/>
            <person name="Magnuson J."/>
            <person name="Mondo S."/>
            <person name="Nolan M."/>
            <person name="Ohm R."/>
            <person name="Pangilinan J."/>
            <person name="Park H.-J."/>
            <person name="Ramirez L."/>
            <person name="Alfaro M."/>
            <person name="Sun H."/>
            <person name="Tritt A."/>
            <person name="Yoshinaga Y."/>
            <person name="Zwiers L.-H."/>
            <person name="Turgeon B."/>
            <person name="Goodwin S."/>
            <person name="Spatafora J."/>
            <person name="Crous P."/>
            <person name="Grigoriev I."/>
        </authorList>
    </citation>
    <scope>NUCLEOTIDE SEQUENCE</scope>
    <source>
        <strain evidence="5">CBS 122681</strain>
    </source>
</reference>
<feature type="domain" description="Zn(2)-C6 fungal-type" evidence="4">
    <location>
        <begin position="111"/>
        <end position="143"/>
    </location>
</feature>
<proteinExistence type="predicted"/>
<evidence type="ECO:0000313" key="5">
    <source>
        <dbReference type="EMBL" id="KAF2652635.1"/>
    </source>
</evidence>
<dbReference type="PANTHER" id="PTHR31001">
    <property type="entry name" value="UNCHARACTERIZED TRANSCRIPTIONAL REGULATORY PROTEIN"/>
    <property type="match status" value="1"/>
</dbReference>
<dbReference type="CDD" id="cd00067">
    <property type="entry name" value="GAL4"/>
    <property type="match status" value="2"/>
</dbReference>
<name>A0A6A6SY39_9PLEO</name>
<organism evidence="5 6">
    <name type="scientific">Lophiostoma macrostomum CBS 122681</name>
    <dbReference type="NCBI Taxonomy" id="1314788"/>
    <lineage>
        <taxon>Eukaryota</taxon>
        <taxon>Fungi</taxon>
        <taxon>Dikarya</taxon>
        <taxon>Ascomycota</taxon>
        <taxon>Pezizomycotina</taxon>
        <taxon>Dothideomycetes</taxon>
        <taxon>Pleosporomycetidae</taxon>
        <taxon>Pleosporales</taxon>
        <taxon>Lophiostomataceae</taxon>
        <taxon>Lophiostoma</taxon>
    </lineage>
</organism>
<dbReference type="GO" id="GO:0008270">
    <property type="term" value="F:zinc ion binding"/>
    <property type="evidence" value="ECO:0007669"/>
    <property type="project" value="InterPro"/>
</dbReference>
<evidence type="ECO:0000256" key="2">
    <source>
        <dbReference type="ARBA" id="ARBA00022723"/>
    </source>
</evidence>
<dbReference type="EMBL" id="MU004397">
    <property type="protein sequence ID" value="KAF2652635.1"/>
    <property type="molecule type" value="Genomic_DNA"/>
</dbReference>
<dbReference type="InterPro" id="IPR036864">
    <property type="entry name" value="Zn2-C6_fun-type_DNA-bd_sf"/>
</dbReference>
<dbReference type="Pfam" id="PF00172">
    <property type="entry name" value="Zn_clus"/>
    <property type="match status" value="2"/>
</dbReference>
<dbReference type="PROSITE" id="PS00463">
    <property type="entry name" value="ZN2_CY6_FUNGAL_1"/>
    <property type="match status" value="2"/>
</dbReference>
<dbReference type="GO" id="GO:0003677">
    <property type="term" value="F:DNA binding"/>
    <property type="evidence" value="ECO:0007669"/>
    <property type="project" value="InterPro"/>
</dbReference>